<keyword evidence="5" id="KW-0067">ATP-binding</keyword>
<comment type="caution">
    <text evidence="9">The sequence shown here is derived from an EMBL/GenBank/DDBJ whole genome shotgun (WGS) entry which is preliminary data.</text>
</comment>
<evidence type="ECO:0000256" key="2">
    <source>
        <dbReference type="ARBA" id="ARBA00022679"/>
    </source>
</evidence>
<dbReference type="Proteomes" id="UP000290759">
    <property type="component" value="Unassembled WGS sequence"/>
</dbReference>
<keyword evidence="6" id="KW-0119">Carbohydrate metabolism</keyword>
<protein>
    <submittedName>
        <fullName evidence="9">Four-carbon acid sugar kinase family protein</fullName>
    </submittedName>
</protein>
<dbReference type="InterPro" id="IPR031475">
    <property type="entry name" value="NBD_C"/>
</dbReference>
<organism evidence="9 10">
    <name type="scientific">Lichenibacterium minor</name>
    <dbReference type="NCBI Taxonomy" id="2316528"/>
    <lineage>
        <taxon>Bacteria</taxon>
        <taxon>Pseudomonadati</taxon>
        <taxon>Pseudomonadota</taxon>
        <taxon>Alphaproteobacteria</taxon>
        <taxon>Hyphomicrobiales</taxon>
        <taxon>Lichenihabitantaceae</taxon>
        <taxon>Lichenibacterium</taxon>
    </lineage>
</organism>
<evidence type="ECO:0000256" key="6">
    <source>
        <dbReference type="ARBA" id="ARBA00023277"/>
    </source>
</evidence>
<keyword evidence="4 9" id="KW-0418">Kinase</keyword>
<sequence length="445" mass="46739">MPDLLLSFYGDDLTGSTDVMEALASSGVSTALFLDIPTLEQRARLGPRAAIGIAGTSRSQSPAWMGDHLTPALQWLHGLGAALCHYKVCSTFDSAPTIGSIGRAIDIGAAIFGQATVPVVVGAPQLKRYTAFGTLFAAYRGETFRIDRHPVMSRHPVTPMHEADLRRHLAQQTERRIGLLDLAALQARDRDSGLAAALAGEPGVLMIDVADAASQRAAGEILWRGREPGGSFVVGSSGIEYALLPTWRDRGLAPGHAEFSAPGAVDRLAVVSGSCSPTTERQVRYALDHGFAGVSLDVRHMILSPEQALADAVAKGSQALSDGRSVILYTALGPETDLGGAIDALPEGRHALARGLGRILSALVERHGLSRAVVAGGDTSSHALRELDVFALTTRLPLPQTPGSPLCTAFSDRGAFDGLEVALKGGQVGYDDYFEAIRLGQAQAG</sequence>
<dbReference type="SUPFAM" id="SSF142764">
    <property type="entry name" value="YgbK-like"/>
    <property type="match status" value="1"/>
</dbReference>
<dbReference type="Pfam" id="PF07005">
    <property type="entry name" value="SBD_N"/>
    <property type="match status" value="1"/>
</dbReference>
<evidence type="ECO:0000256" key="1">
    <source>
        <dbReference type="ARBA" id="ARBA00005715"/>
    </source>
</evidence>
<keyword evidence="2" id="KW-0808">Transferase</keyword>
<dbReference type="RefSeq" id="WP_129223567.1">
    <property type="nucleotide sequence ID" value="NZ_QYBB01000002.1"/>
</dbReference>
<accession>A0A4Q2UAH5</accession>
<keyword evidence="10" id="KW-1185">Reference proteome</keyword>
<evidence type="ECO:0000259" key="8">
    <source>
        <dbReference type="Pfam" id="PF17042"/>
    </source>
</evidence>
<dbReference type="OrthoDB" id="7686359at2"/>
<dbReference type="AlphaFoldDB" id="A0A4Q2UAH5"/>
<keyword evidence="3" id="KW-0547">Nucleotide-binding</keyword>
<dbReference type="Gene3D" id="3.40.50.10840">
    <property type="entry name" value="Putative sugar-binding, N-terminal domain"/>
    <property type="match status" value="1"/>
</dbReference>
<reference evidence="9 10" key="1">
    <citation type="submission" date="2018-12" db="EMBL/GenBank/DDBJ databases">
        <authorList>
            <person name="Grouzdev D.S."/>
            <person name="Krutkina M.S."/>
        </authorList>
    </citation>
    <scope>NUCLEOTIDE SEQUENCE [LARGE SCALE GENOMIC DNA]</scope>
    <source>
        <strain evidence="9 10">RmlP026</strain>
    </source>
</reference>
<dbReference type="InterPro" id="IPR037051">
    <property type="entry name" value="4-carb_acid_sugar_kinase_N_sf"/>
</dbReference>
<evidence type="ECO:0000256" key="3">
    <source>
        <dbReference type="ARBA" id="ARBA00022741"/>
    </source>
</evidence>
<dbReference type="Gene3D" id="3.40.980.20">
    <property type="entry name" value="Four-carbon acid sugar kinase, nucleotide binding domain"/>
    <property type="match status" value="1"/>
</dbReference>
<feature type="domain" description="Four-carbon acid sugar kinase nucleotide binding" evidence="8">
    <location>
        <begin position="269"/>
        <end position="434"/>
    </location>
</feature>
<evidence type="ECO:0000256" key="4">
    <source>
        <dbReference type="ARBA" id="ARBA00022777"/>
    </source>
</evidence>
<dbReference type="EMBL" id="QYBB01000002">
    <property type="protein sequence ID" value="RYC33562.1"/>
    <property type="molecule type" value="Genomic_DNA"/>
</dbReference>
<dbReference type="GO" id="GO:0005524">
    <property type="term" value="F:ATP binding"/>
    <property type="evidence" value="ECO:0007669"/>
    <property type="project" value="UniProtKB-KW"/>
</dbReference>
<feature type="domain" description="Four-carbon acid sugar kinase N-terminal" evidence="7">
    <location>
        <begin position="7"/>
        <end position="243"/>
    </location>
</feature>
<evidence type="ECO:0000256" key="5">
    <source>
        <dbReference type="ARBA" id="ARBA00022840"/>
    </source>
</evidence>
<name>A0A4Q2UAH5_9HYPH</name>
<proteinExistence type="inferred from homology"/>
<dbReference type="InterPro" id="IPR042213">
    <property type="entry name" value="NBD_C_sf"/>
</dbReference>
<dbReference type="Pfam" id="PF17042">
    <property type="entry name" value="NBD_C"/>
    <property type="match status" value="1"/>
</dbReference>
<evidence type="ECO:0000313" key="9">
    <source>
        <dbReference type="EMBL" id="RYC33562.1"/>
    </source>
</evidence>
<evidence type="ECO:0000259" key="7">
    <source>
        <dbReference type="Pfam" id="PF07005"/>
    </source>
</evidence>
<gene>
    <name evidence="9" type="ORF">D3273_03615</name>
</gene>
<evidence type="ECO:0000313" key="10">
    <source>
        <dbReference type="Proteomes" id="UP000290759"/>
    </source>
</evidence>
<comment type="similarity">
    <text evidence="1">Belongs to the four-carbon acid sugar kinase family.</text>
</comment>
<dbReference type="GO" id="GO:0016301">
    <property type="term" value="F:kinase activity"/>
    <property type="evidence" value="ECO:0007669"/>
    <property type="project" value="UniProtKB-KW"/>
</dbReference>
<reference evidence="9 10" key="2">
    <citation type="submission" date="2019-02" db="EMBL/GenBank/DDBJ databases">
        <title>'Lichenibacterium ramalinii' gen. nov. sp. nov., 'Lichenibacterium minor' gen. nov. sp. nov.</title>
        <authorList>
            <person name="Pankratov T."/>
        </authorList>
    </citation>
    <scope>NUCLEOTIDE SEQUENCE [LARGE SCALE GENOMIC DNA]</scope>
    <source>
        <strain evidence="9 10">RmlP026</strain>
    </source>
</reference>
<dbReference type="InterPro" id="IPR010737">
    <property type="entry name" value="4-carb_acid_sugar_kinase_N"/>
</dbReference>